<dbReference type="InParanoid" id="A0A0C2WNG5"/>
<reference evidence="1 2" key="1">
    <citation type="submission" date="2014-04" db="EMBL/GenBank/DDBJ databases">
        <title>Evolutionary Origins and Diversification of the Mycorrhizal Mutualists.</title>
        <authorList>
            <consortium name="DOE Joint Genome Institute"/>
            <consortium name="Mycorrhizal Genomics Consortium"/>
            <person name="Kohler A."/>
            <person name="Kuo A."/>
            <person name="Nagy L.G."/>
            <person name="Floudas D."/>
            <person name="Copeland A."/>
            <person name="Barry K.W."/>
            <person name="Cichocki N."/>
            <person name="Veneault-Fourrey C."/>
            <person name="LaButti K."/>
            <person name="Lindquist E.A."/>
            <person name="Lipzen A."/>
            <person name="Lundell T."/>
            <person name="Morin E."/>
            <person name="Murat C."/>
            <person name="Riley R."/>
            <person name="Ohm R."/>
            <person name="Sun H."/>
            <person name="Tunlid A."/>
            <person name="Henrissat B."/>
            <person name="Grigoriev I.V."/>
            <person name="Hibbett D.S."/>
            <person name="Martin F."/>
        </authorList>
    </citation>
    <scope>NUCLEOTIDE SEQUENCE [LARGE SCALE GENOMIC DNA]</scope>
    <source>
        <strain evidence="1 2">Koide BX008</strain>
    </source>
</reference>
<sequence>MCRYNTLQRKHLWRSGIHGSHTTHVFGLYELYLTVHSVVDQVPMAEWPQAGIAALGPFLTHTEMYSKLIECRLPRSATRIMRFSVVSTWDLARA</sequence>
<gene>
    <name evidence="1" type="ORF">M378DRAFT_336349</name>
</gene>
<dbReference type="AlphaFoldDB" id="A0A0C2WNG5"/>
<accession>A0A0C2WNG5</accession>
<evidence type="ECO:0000313" key="1">
    <source>
        <dbReference type="EMBL" id="KIL58246.1"/>
    </source>
</evidence>
<dbReference type="HOGENOM" id="CLU_2385671_0_0_1"/>
<keyword evidence="2" id="KW-1185">Reference proteome</keyword>
<proteinExistence type="predicted"/>
<dbReference type="Proteomes" id="UP000054549">
    <property type="component" value="Unassembled WGS sequence"/>
</dbReference>
<protein>
    <submittedName>
        <fullName evidence="1">Uncharacterized protein</fullName>
    </submittedName>
</protein>
<name>A0A0C2WNG5_AMAMK</name>
<organism evidence="1 2">
    <name type="scientific">Amanita muscaria (strain Koide BX008)</name>
    <dbReference type="NCBI Taxonomy" id="946122"/>
    <lineage>
        <taxon>Eukaryota</taxon>
        <taxon>Fungi</taxon>
        <taxon>Dikarya</taxon>
        <taxon>Basidiomycota</taxon>
        <taxon>Agaricomycotina</taxon>
        <taxon>Agaricomycetes</taxon>
        <taxon>Agaricomycetidae</taxon>
        <taxon>Agaricales</taxon>
        <taxon>Pluteineae</taxon>
        <taxon>Amanitaceae</taxon>
        <taxon>Amanita</taxon>
    </lineage>
</organism>
<dbReference type="EMBL" id="KN818343">
    <property type="protein sequence ID" value="KIL58246.1"/>
    <property type="molecule type" value="Genomic_DNA"/>
</dbReference>
<evidence type="ECO:0000313" key="2">
    <source>
        <dbReference type="Proteomes" id="UP000054549"/>
    </source>
</evidence>